<evidence type="ECO:0000259" key="2">
    <source>
        <dbReference type="Pfam" id="PF01755"/>
    </source>
</evidence>
<feature type="domain" description="Glycosyl transferase family 25" evidence="2">
    <location>
        <begin position="148"/>
        <end position="309"/>
    </location>
</feature>
<keyword evidence="1" id="KW-1133">Transmembrane helix</keyword>
<dbReference type="AlphaFoldDB" id="A0A6A5ZLY9"/>
<dbReference type="Pfam" id="PF01755">
    <property type="entry name" value="Glyco_transf_25"/>
    <property type="match status" value="1"/>
</dbReference>
<dbReference type="CDD" id="cd06532">
    <property type="entry name" value="Glyco_transf_25"/>
    <property type="match status" value="1"/>
</dbReference>
<accession>A0A6A5ZLY9</accession>
<keyword evidence="1" id="KW-0472">Membrane</keyword>
<evidence type="ECO:0000313" key="4">
    <source>
        <dbReference type="Proteomes" id="UP000799770"/>
    </source>
</evidence>
<organism evidence="3 4">
    <name type="scientific">Lophiotrema nucula</name>
    <dbReference type="NCBI Taxonomy" id="690887"/>
    <lineage>
        <taxon>Eukaryota</taxon>
        <taxon>Fungi</taxon>
        <taxon>Dikarya</taxon>
        <taxon>Ascomycota</taxon>
        <taxon>Pezizomycotina</taxon>
        <taxon>Dothideomycetes</taxon>
        <taxon>Pleosporomycetidae</taxon>
        <taxon>Pleosporales</taxon>
        <taxon>Lophiotremataceae</taxon>
        <taxon>Lophiotrema</taxon>
    </lineage>
</organism>
<gene>
    <name evidence="3" type="ORF">BDV96DRAFT_486075</name>
</gene>
<evidence type="ECO:0000256" key="1">
    <source>
        <dbReference type="SAM" id="Phobius"/>
    </source>
</evidence>
<sequence>MSLLTTQGIRVLQVLVASTIILTLFFTVSHFGSGALKDSDIINRAKDASSHFQSSSLNFGGRTPPKPKPANATLDFQEIIYLSMPYRTDRQDALSLIASAAGLKLTMFPGVSGDAIHEKARPPLLGGGDNLYDWEHDGKPKPALGIWRAHANVWKYMIDNDIQSAFIIEDDVDFDVNVKEIMGNFRWQLQYNNTIRWGEDVEKGWDEECAYGCDWDELFVGQCGGKPNPDRLDLHQFYPDPHSPALSDLADWNKKLLTKTWNLTESSNIRVITPTWQPICLMGYALSRMGAMRLLYHIGGWRGFGLPVDNEIAMRTAEGVVSGYTLNPPAFTSWRVGGSQDSDNDAGMLAQKVNTKGNMDGKSQNLKSSIRTSLAKFFEKSYWKDMEEEVRNVD</sequence>
<evidence type="ECO:0000313" key="3">
    <source>
        <dbReference type="EMBL" id="KAF2120014.1"/>
    </source>
</evidence>
<name>A0A6A5ZLY9_9PLEO</name>
<feature type="transmembrane region" description="Helical" evidence="1">
    <location>
        <begin position="12"/>
        <end position="32"/>
    </location>
</feature>
<dbReference type="InterPro" id="IPR002654">
    <property type="entry name" value="Glyco_trans_25"/>
</dbReference>
<protein>
    <recommendedName>
        <fullName evidence="2">Glycosyl transferase family 25 domain-containing protein</fullName>
    </recommendedName>
</protein>
<dbReference type="OrthoDB" id="47375at2759"/>
<keyword evidence="1" id="KW-0812">Transmembrane</keyword>
<keyword evidence="4" id="KW-1185">Reference proteome</keyword>
<reference evidence="3" key="1">
    <citation type="journal article" date="2020" name="Stud. Mycol.">
        <title>101 Dothideomycetes genomes: a test case for predicting lifestyles and emergence of pathogens.</title>
        <authorList>
            <person name="Haridas S."/>
            <person name="Albert R."/>
            <person name="Binder M."/>
            <person name="Bloem J."/>
            <person name="Labutti K."/>
            <person name="Salamov A."/>
            <person name="Andreopoulos B."/>
            <person name="Baker S."/>
            <person name="Barry K."/>
            <person name="Bills G."/>
            <person name="Bluhm B."/>
            <person name="Cannon C."/>
            <person name="Castanera R."/>
            <person name="Culley D."/>
            <person name="Daum C."/>
            <person name="Ezra D."/>
            <person name="Gonzalez J."/>
            <person name="Henrissat B."/>
            <person name="Kuo A."/>
            <person name="Liang C."/>
            <person name="Lipzen A."/>
            <person name="Lutzoni F."/>
            <person name="Magnuson J."/>
            <person name="Mondo S."/>
            <person name="Nolan M."/>
            <person name="Ohm R."/>
            <person name="Pangilinan J."/>
            <person name="Park H.-J."/>
            <person name="Ramirez L."/>
            <person name="Alfaro M."/>
            <person name="Sun H."/>
            <person name="Tritt A."/>
            <person name="Yoshinaga Y."/>
            <person name="Zwiers L.-H."/>
            <person name="Turgeon B."/>
            <person name="Goodwin S."/>
            <person name="Spatafora J."/>
            <person name="Crous P."/>
            <person name="Grigoriev I."/>
        </authorList>
    </citation>
    <scope>NUCLEOTIDE SEQUENCE</scope>
    <source>
        <strain evidence="3">CBS 627.86</strain>
    </source>
</reference>
<proteinExistence type="predicted"/>
<dbReference type="EMBL" id="ML977314">
    <property type="protein sequence ID" value="KAF2120014.1"/>
    <property type="molecule type" value="Genomic_DNA"/>
</dbReference>
<dbReference type="Proteomes" id="UP000799770">
    <property type="component" value="Unassembled WGS sequence"/>
</dbReference>